<evidence type="ECO:0000313" key="3">
    <source>
        <dbReference type="Proteomes" id="UP001476798"/>
    </source>
</evidence>
<sequence length="148" mass="17333">MQKKFEKVNISNNYLNTWKTKRQKEEKREGEKIGEKEKRKQRERSTKDRTKEKKRKRSRKERKREANISMLANTTILANIKALSQYSHFHPCVPELRIPVDGFECVVCPNSPEWSLAPPPLCPQSTLHLSAHLSGLRRSILPTIHCCR</sequence>
<comment type="caution">
    <text evidence="2">The sequence shown here is derived from an EMBL/GenBank/DDBJ whole genome shotgun (WGS) entry which is preliminary data.</text>
</comment>
<accession>A0ABV0PPW8</accession>
<feature type="region of interest" description="Disordered" evidence="1">
    <location>
        <begin position="16"/>
        <end position="66"/>
    </location>
</feature>
<dbReference type="Proteomes" id="UP001476798">
    <property type="component" value="Unassembled WGS sequence"/>
</dbReference>
<reference evidence="2 3" key="1">
    <citation type="submission" date="2021-06" db="EMBL/GenBank/DDBJ databases">
        <authorList>
            <person name="Palmer J.M."/>
        </authorList>
    </citation>
    <scope>NUCLEOTIDE SEQUENCE [LARGE SCALE GENOMIC DNA]</scope>
    <source>
        <strain evidence="2 3">GA_2019</strain>
        <tissue evidence="2">Muscle</tissue>
    </source>
</reference>
<feature type="compositionally biased region" description="Basic residues" evidence="1">
    <location>
        <begin position="52"/>
        <end position="62"/>
    </location>
</feature>
<proteinExistence type="predicted"/>
<feature type="compositionally biased region" description="Basic and acidic residues" evidence="1">
    <location>
        <begin position="23"/>
        <end position="51"/>
    </location>
</feature>
<keyword evidence="3" id="KW-1185">Reference proteome</keyword>
<gene>
    <name evidence="2" type="ORF">GOODEAATRI_019234</name>
</gene>
<dbReference type="EMBL" id="JAHRIO010081656">
    <property type="protein sequence ID" value="MEQ2185537.1"/>
    <property type="molecule type" value="Genomic_DNA"/>
</dbReference>
<evidence type="ECO:0000256" key="1">
    <source>
        <dbReference type="SAM" id="MobiDB-lite"/>
    </source>
</evidence>
<evidence type="ECO:0000313" key="2">
    <source>
        <dbReference type="EMBL" id="MEQ2185537.1"/>
    </source>
</evidence>
<name>A0ABV0PPW8_9TELE</name>
<protein>
    <submittedName>
        <fullName evidence="2">Uncharacterized protein</fullName>
    </submittedName>
</protein>
<organism evidence="2 3">
    <name type="scientific">Goodea atripinnis</name>
    <dbReference type="NCBI Taxonomy" id="208336"/>
    <lineage>
        <taxon>Eukaryota</taxon>
        <taxon>Metazoa</taxon>
        <taxon>Chordata</taxon>
        <taxon>Craniata</taxon>
        <taxon>Vertebrata</taxon>
        <taxon>Euteleostomi</taxon>
        <taxon>Actinopterygii</taxon>
        <taxon>Neopterygii</taxon>
        <taxon>Teleostei</taxon>
        <taxon>Neoteleostei</taxon>
        <taxon>Acanthomorphata</taxon>
        <taxon>Ovalentaria</taxon>
        <taxon>Atherinomorphae</taxon>
        <taxon>Cyprinodontiformes</taxon>
        <taxon>Goodeidae</taxon>
        <taxon>Goodea</taxon>
    </lineage>
</organism>